<dbReference type="OrthoDB" id="5988253at2"/>
<evidence type="ECO:0000313" key="2">
    <source>
        <dbReference type="EMBL" id="SOD57678.1"/>
    </source>
</evidence>
<evidence type="ECO:0000313" key="3">
    <source>
        <dbReference type="Proteomes" id="UP000219374"/>
    </source>
</evidence>
<proteinExistence type="predicted"/>
<evidence type="ECO:0000256" key="1">
    <source>
        <dbReference type="SAM" id="SignalP"/>
    </source>
</evidence>
<keyword evidence="3" id="KW-1185">Reference proteome</keyword>
<dbReference type="RefSeq" id="WP_097123663.1">
    <property type="nucleotide sequence ID" value="NZ_OCND01000015.1"/>
</dbReference>
<organism evidence="2 3">
    <name type="scientific">Pseudoxanthomonas wuyuanensis</name>
    <dbReference type="NCBI Taxonomy" id="1073196"/>
    <lineage>
        <taxon>Bacteria</taxon>
        <taxon>Pseudomonadati</taxon>
        <taxon>Pseudomonadota</taxon>
        <taxon>Gammaproteobacteria</taxon>
        <taxon>Lysobacterales</taxon>
        <taxon>Lysobacteraceae</taxon>
        <taxon>Pseudoxanthomonas</taxon>
    </lineage>
</organism>
<name>A0A286DG98_9GAMM</name>
<dbReference type="Proteomes" id="UP000219374">
    <property type="component" value="Unassembled WGS sequence"/>
</dbReference>
<reference evidence="2 3" key="1">
    <citation type="submission" date="2017-09" db="EMBL/GenBank/DDBJ databases">
        <authorList>
            <person name="Ehlers B."/>
            <person name="Leendertz F.H."/>
        </authorList>
    </citation>
    <scope>NUCLEOTIDE SEQUENCE [LARGE SCALE GENOMIC DNA]</scope>
    <source>
        <strain evidence="2 3">CGMCC 1.10978</strain>
    </source>
</reference>
<feature type="signal peptide" evidence="1">
    <location>
        <begin position="1"/>
        <end position="18"/>
    </location>
</feature>
<accession>A0A286DG98</accession>
<protein>
    <submittedName>
        <fullName evidence="2">Uncharacterized protein</fullName>
    </submittedName>
</protein>
<sequence>MKIALVLSLLLLPAAALAQQPFYCPNLPANTELQWEQRLGDGFIACKAVDPDGRQVLNVMLTSRDPNIALTRQLRAEEGRFSGRELYWYRLDLGGRVLPDMESRRITVIKLGKDHYAQVWINAGSAQELGTLQALTRQLDVNDASATLLSAGR</sequence>
<gene>
    <name evidence="2" type="ORF">SAMN06296416_11538</name>
</gene>
<dbReference type="EMBL" id="OCND01000015">
    <property type="protein sequence ID" value="SOD57678.1"/>
    <property type="molecule type" value="Genomic_DNA"/>
</dbReference>
<feature type="chain" id="PRO_5012538339" evidence="1">
    <location>
        <begin position="19"/>
        <end position="153"/>
    </location>
</feature>
<keyword evidence="1" id="KW-0732">Signal</keyword>
<dbReference type="AlphaFoldDB" id="A0A286DG98"/>